<dbReference type="PANTHER" id="PTHR11266:SF80">
    <property type="entry name" value="PEROXISOMAL MEMBRANE PROTEIN 2"/>
    <property type="match status" value="1"/>
</dbReference>
<dbReference type="Pfam" id="PF04117">
    <property type="entry name" value="Mpv17_PMP22"/>
    <property type="match status" value="1"/>
</dbReference>
<protein>
    <recommendedName>
        <fullName evidence="10">Integral membrane protein, Mpv17/PMP22 family</fullName>
    </recommendedName>
</protein>
<name>A0ABR4D111_9HELO</name>
<organism evidence="8 9">
    <name type="scientific">Oculimacula yallundae</name>
    <dbReference type="NCBI Taxonomy" id="86028"/>
    <lineage>
        <taxon>Eukaryota</taxon>
        <taxon>Fungi</taxon>
        <taxon>Dikarya</taxon>
        <taxon>Ascomycota</taxon>
        <taxon>Pezizomycotina</taxon>
        <taxon>Leotiomycetes</taxon>
        <taxon>Helotiales</taxon>
        <taxon>Ploettnerulaceae</taxon>
        <taxon>Oculimacula</taxon>
    </lineage>
</organism>
<accession>A0ABR4D111</accession>
<keyword evidence="7" id="KW-0732">Signal</keyword>
<proteinExistence type="inferred from homology"/>
<dbReference type="PANTHER" id="PTHR11266">
    <property type="entry name" value="PEROXISOMAL MEMBRANE PROTEIN 2, PXMP2 MPV17"/>
    <property type="match status" value="1"/>
</dbReference>
<dbReference type="Proteomes" id="UP001595075">
    <property type="component" value="Unassembled WGS sequence"/>
</dbReference>
<dbReference type="EMBL" id="JAZHXI010000001">
    <property type="protein sequence ID" value="KAL2075497.1"/>
    <property type="molecule type" value="Genomic_DNA"/>
</dbReference>
<feature type="transmembrane region" description="Helical" evidence="6">
    <location>
        <begin position="166"/>
        <end position="185"/>
    </location>
</feature>
<comment type="caution">
    <text evidence="8">The sequence shown here is derived from an EMBL/GenBank/DDBJ whole genome shotgun (WGS) entry which is preliminary data.</text>
</comment>
<comment type="subcellular location">
    <subcellularLocation>
        <location evidence="1">Membrane</location>
        <topology evidence="1">Multi-pass membrane protein</topology>
    </subcellularLocation>
</comment>
<evidence type="ECO:0000256" key="3">
    <source>
        <dbReference type="ARBA" id="ARBA00022692"/>
    </source>
</evidence>
<evidence type="ECO:0000256" key="4">
    <source>
        <dbReference type="ARBA" id="ARBA00022989"/>
    </source>
</evidence>
<evidence type="ECO:0000256" key="1">
    <source>
        <dbReference type="ARBA" id="ARBA00004141"/>
    </source>
</evidence>
<keyword evidence="5 6" id="KW-0472">Membrane</keyword>
<reference evidence="8 9" key="1">
    <citation type="journal article" date="2024" name="Commun. Biol.">
        <title>Comparative genomic analysis of thermophilic fungi reveals convergent evolutionary adaptations and gene losses.</title>
        <authorList>
            <person name="Steindorff A.S."/>
            <person name="Aguilar-Pontes M.V."/>
            <person name="Robinson A.J."/>
            <person name="Andreopoulos B."/>
            <person name="LaButti K."/>
            <person name="Kuo A."/>
            <person name="Mondo S."/>
            <person name="Riley R."/>
            <person name="Otillar R."/>
            <person name="Haridas S."/>
            <person name="Lipzen A."/>
            <person name="Grimwood J."/>
            <person name="Schmutz J."/>
            <person name="Clum A."/>
            <person name="Reid I.D."/>
            <person name="Moisan M.C."/>
            <person name="Butler G."/>
            <person name="Nguyen T.T.M."/>
            <person name="Dewar K."/>
            <person name="Conant G."/>
            <person name="Drula E."/>
            <person name="Henrissat B."/>
            <person name="Hansel C."/>
            <person name="Singer S."/>
            <person name="Hutchinson M.I."/>
            <person name="de Vries R.P."/>
            <person name="Natvig D.O."/>
            <person name="Powell A.J."/>
            <person name="Tsang A."/>
            <person name="Grigoriev I.V."/>
        </authorList>
    </citation>
    <scope>NUCLEOTIDE SEQUENCE [LARGE SCALE GENOMIC DNA]</scope>
    <source>
        <strain evidence="8 9">CBS 494.80</strain>
    </source>
</reference>
<comment type="similarity">
    <text evidence="2 6">Belongs to the peroxisomal membrane protein PXMP2/4 family.</text>
</comment>
<feature type="transmembrane region" description="Helical" evidence="6">
    <location>
        <begin position="104"/>
        <end position="124"/>
    </location>
</feature>
<keyword evidence="4 6" id="KW-1133">Transmembrane helix</keyword>
<feature type="transmembrane region" description="Helical" evidence="6">
    <location>
        <begin position="136"/>
        <end position="160"/>
    </location>
</feature>
<keyword evidence="9" id="KW-1185">Reference proteome</keyword>
<evidence type="ECO:0000256" key="5">
    <source>
        <dbReference type="ARBA" id="ARBA00023136"/>
    </source>
</evidence>
<feature type="signal peptide" evidence="7">
    <location>
        <begin position="1"/>
        <end position="23"/>
    </location>
</feature>
<gene>
    <name evidence="8" type="ORF">VTL71DRAFT_440</name>
</gene>
<evidence type="ECO:0000256" key="6">
    <source>
        <dbReference type="RuleBase" id="RU363053"/>
    </source>
</evidence>
<dbReference type="InterPro" id="IPR007248">
    <property type="entry name" value="Mpv17_PMP22"/>
</dbReference>
<evidence type="ECO:0008006" key="10">
    <source>
        <dbReference type="Google" id="ProtNLM"/>
    </source>
</evidence>
<evidence type="ECO:0000313" key="9">
    <source>
        <dbReference type="Proteomes" id="UP001595075"/>
    </source>
</evidence>
<evidence type="ECO:0000256" key="2">
    <source>
        <dbReference type="ARBA" id="ARBA00006824"/>
    </source>
</evidence>
<feature type="chain" id="PRO_5047247769" description="Integral membrane protein, Mpv17/PMP22 family" evidence="7">
    <location>
        <begin position="24"/>
        <end position="186"/>
    </location>
</feature>
<evidence type="ECO:0000256" key="7">
    <source>
        <dbReference type="SAM" id="SignalP"/>
    </source>
</evidence>
<keyword evidence="3 6" id="KW-0812">Transmembrane</keyword>
<sequence length="186" mass="20572">MSGPIITATTQAVVLGSLSSVLAQAFTAYGSKNTFNIDLVDVFRFATLGAITTPPNFIWQDFLEKKFPSKKEPVQEESKKSDATEKQEGRLSKTNTFAKLLLDQTLGCWINTLIFLLLFGFLSGKGSQEIENEVKTGFWSMVLSSYRFWPLVTLTNLILVPPSQRILVGNLAGLVWGIFVNLVMAT</sequence>
<evidence type="ECO:0000313" key="8">
    <source>
        <dbReference type="EMBL" id="KAL2075497.1"/>
    </source>
</evidence>